<keyword evidence="6 8" id="KW-0067">ATP-binding</keyword>
<comment type="similarity">
    <text evidence="8">Belongs to the tRNA(Ile)-lysidine synthase family.</text>
</comment>
<dbReference type="Pfam" id="PF11734">
    <property type="entry name" value="TilS_C"/>
    <property type="match status" value="1"/>
</dbReference>
<dbReference type="CDD" id="cd01992">
    <property type="entry name" value="TilS_N"/>
    <property type="match status" value="1"/>
</dbReference>
<sequence>MAVQMDLERKVAETIEREHMIERGGHVVAAISGGADSACLLRVLGGLSASRNFTLEALHVHHGLRGQEADRDEAFVRELCGELGVPLTVRHERVREYAADHRISEEEAGRVLRYRDLREIAAARSGERGLSAPAVIATAHHRDDSAETILYNLFRGSGLKGLGGIRPASEGIIRPLIGVSRREIEAWMSGHGYGWCEDSTNRETVYARNRIRREILPRAEEINGGAAANIVRAGGFLAQADEYLERQADAVCRGHWFREGEALGIPAWTLAGEPEILKTYAVRRMLREAGCPLRDVGAVHLEAAAALIGGAVGKEIDFPGGFKAWNGYEAFFVGRKIRSGETALPRLKYSVFSLEKGMEIPKNQYTKWFDYDKMKGVPFLRFRRTGDYFTLPGGGRKSLKAYMIDEKIPREDRDRIPVLAEGSHVVWLVGYRISEYYKVTAQTKQILEAAVDGGES</sequence>
<proteinExistence type="inferred from homology"/>
<evidence type="ECO:0000313" key="10">
    <source>
        <dbReference type="EMBL" id="HIX52979.1"/>
    </source>
</evidence>
<dbReference type="SUPFAM" id="SSF52402">
    <property type="entry name" value="Adenine nucleotide alpha hydrolases-like"/>
    <property type="match status" value="1"/>
</dbReference>
<accession>A0A9D1W5H9</accession>
<dbReference type="NCBIfam" id="TIGR02433">
    <property type="entry name" value="lysidine_TilS_C"/>
    <property type="match status" value="1"/>
</dbReference>
<dbReference type="PANTHER" id="PTHR43033">
    <property type="entry name" value="TRNA(ILE)-LYSIDINE SYNTHASE-RELATED"/>
    <property type="match status" value="1"/>
</dbReference>
<dbReference type="AlphaFoldDB" id="A0A9D1W5H9"/>
<dbReference type="GO" id="GO:0005524">
    <property type="term" value="F:ATP binding"/>
    <property type="evidence" value="ECO:0007669"/>
    <property type="project" value="UniProtKB-UniRule"/>
</dbReference>
<keyword evidence="3 8" id="KW-0436">Ligase</keyword>
<dbReference type="Proteomes" id="UP000886780">
    <property type="component" value="Unassembled WGS sequence"/>
</dbReference>
<comment type="domain">
    <text evidence="8">The N-terminal region contains the highly conserved SGGXDS motif, predicted to be a P-loop motif involved in ATP binding.</text>
</comment>
<evidence type="ECO:0000313" key="11">
    <source>
        <dbReference type="Proteomes" id="UP000886780"/>
    </source>
</evidence>
<dbReference type="GO" id="GO:0032267">
    <property type="term" value="F:tRNA(Ile)-lysidine synthase activity"/>
    <property type="evidence" value="ECO:0007669"/>
    <property type="project" value="UniProtKB-EC"/>
</dbReference>
<comment type="function">
    <text evidence="8">Ligates lysine onto the cytidine present at position 34 of the AUA codon-specific tRNA(Ile) that contains the anticodon CAU, in an ATP-dependent manner. Cytidine is converted to lysidine, thus changing the amino acid specificity of the tRNA from methionine to isoleucine.</text>
</comment>
<dbReference type="HAMAP" id="MF_01161">
    <property type="entry name" value="tRNA_Ile_lys_synt"/>
    <property type="match status" value="1"/>
</dbReference>
<keyword evidence="5 8" id="KW-0547">Nucleotide-binding</keyword>
<reference evidence="10" key="1">
    <citation type="journal article" date="2021" name="PeerJ">
        <title>Extensive microbial diversity within the chicken gut microbiome revealed by metagenomics and culture.</title>
        <authorList>
            <person name="Gilroy R."/>
            <person name="Ravi A."/>
            <person name="Getino M."/>
            <person name="Pursley I."/>
            <person name="Horton D.L."/>
            <person name="Alikhan N.F."/>
            <person name="Baker D."/>
            <person name="Gharbi K."/>
            <person name="Hall N."/>
            <person name="Watson M."/>
            <person name="Adriaenssens E.M."/>
            <person name="Foster-Nyarko E."/>
            <person name="Jarju S."/>
            <person name="Secka A."/>
            <person name="Antonio M."/>
            <person name="Oren A."/>
            <person name="Chaudhuri R.R."/>
            <person name="La Ragione R."/>
            <person name="Hildebrand F."/>
            <person name="Pallen M.J."/>
        </authorList>
    </citation>
    <scope>NUCLEOTIDE SEQUENCE</scope>
    <source>
        <strain evidence="10">ChiGjej4B4-12881</strain>
    </source>
</reference>
<dbReference type="InterPro" id="IPR012094">
    <property type="entry name" value="tRNA_Ile_lys_synt"/>
</dbReference>
<comment type="caution">
    <text evidence="10">The sequence shown here is derived from an EMBL/GenBank/DDBJ whole genome shotgun (WGS) entry which is preliminary data.</text>
</comment>
<evidence type="ECO:0000256" key="6">
    <source>
        <dbReference type="ARBA" id="ARBA00022840"/>
    </source>
</evidence>
<evidence type="ECO:0000256" key="2">
    <source>
        <dbReference type="ARBA" id="ARBA00022490"/>
    </source>
</evidence>
<evidence type="ECO:0000256" key="5">
    <source>
        <dbReference type="ARBA" id="ARBA00022741"/>
    </source>
</evidence>
<comment type="catalytic activity">
    <reaction evidence="7 8">
        <text>cytidine(34) in tRNA(Ile2) + L-lysine + ATP = lysidine(34) in tRNA(Ile2) + AMP + diphosphate + H(+)</text>
        <dbReference type="Rhea" id="RHEA:43744"/>
        <dbReference type="Rhea" id="RHEA-COMP:10625"/>
        <dbReference type="Rhea" id="RHEA-COMP:10670"/>
        <dbReference type="ChEBI" id="CHEBI:15378"/>
        <dbReference type="ChEBI" id="CHEBI:30616"/>
        <dbReference type="ChEBI" id="CHEBI:32551"/>
        <dbReference type="ChEBI" id="CHEBI:33019"/>
        <dbReference type="ChEBI" id="CHEBI:82748"/>
        <dbReference type="ChEBI" id="CHEBI:83665"/>
        <dbReference type="ChEBI" id="CHEBI:456215"/>
        <dbReference type="EC" id="6.3.4.19"/>
    </reaction>
</comment>
<feature type="domain" description="Lysidine-tRNA(Ile) synthetase C-terminal" evidence="9">
    <location>
        <begin position="378"/>
        <end position="449"/>
    </location>
</feature>
<dbReference type="SMART" id="SM00977">
    <property type="entry name" value="TilS_C"/>
    <property type="match status" value="1"/>
</dbReference>
<dbReference type="SUPFAM" id="SSF56037">
    <property type="entry name" value="PheT/TilS domain"/>
    <property type="match status" value="1"/>
</dbReference>
<organism evidence="10 11">
    <name type="scientific">Candidatus Lachnoclostridium stercoripullorum</name>
    <dbReference type="NCBI Taxonomy" id="2838635"/>
    <lineage>
        <taxon>Bacteria</taxon>
        <taxon>Bacillati</taxon>
        <taxon>Bacillota</taxon>
        <taxon>Clostridia</taxon>
        <taxon>Lachnospirales</taxon>
        <taxon>Lachnospiraceae</taxon>
    </lineage>
</organism>
<keyword evidence="4 8" id="KW-0819">tRNA processing</keyword>
<feature type="binding site" evidence="8">
    <location>
        <begin position="32"/>
        <end position="37"/>
    </location>
    <ligand>
        <name>ATP</name>
        <dbReference type="ChEBI" id="CHEBI:30616"/>
    </ligand>
</feature>
<keyword evidence="2 8" id="KW-0963">Cytoplasm</keyword>
<dbReference type="NCBIfam" id="TIGR02432">
    <property type="entry name" value="lysidine_TilS_N"/>
    <property type="match status" value="1"/>
</dbReference>
<evidence type="ECO:0000256" key="4">
    <source>
        <dbReference type="ARBA" id="ARBA00022694"/>
    </source>
</evidence>
<comment type="subcellular location">
    <subcellularLocation>
        <location evidence="1 8">Cytoplasm</location>
    </subcellularLocation>
</comment>
<name>A0A9D1W5H9_9FIRM</name>
<dbReference type="Pfam" id="PF01171">
    <property type="entry name" value="ATP_bind_3"/>
    <property type="match status" value="1"/>
</dbReference>
<evidence type="ECO:0000256" key="8">
    <source>
        <dbReference type="HAMAP-Rule" id="MF_01161"/>
    </source>
</evidence>
<evidence type="ECO:0000259" key="9">
    <source>
        <dbReference type="SMART" id="SM00977"/>
    </source>
</evidence>
<dbReference type="InterPro" id="IPR012795">
    <property type="entry name" value="tRNA_Ile_lys_synt_N"/>
</dbReference>
<dbReference type="EC" id="6.3.4.19" evidence="8"/>
<dbReference type="InterPro" id="IPR011063">
    <property type="entry name" value="TilS/TtcA_N"/>
</dbReference>
<evidence type="ECO:0000256" key="7">
    <source>
        <dbReference type="ARBA" id="ARBA00048539"/>
    </source>
</evidence>
<dbReference type="InterPro" id="IPR012796">
    <property type="entry name" value="Lysidine-tRNA-synth_C"/>
</dbReference>
<gene>
    <name evidence="8 10" type="primary">tilS</name>
    <name evidence="10" type="ORF">IAA28_09265</name>
</gene>
<dbReference type="GO" id="GO:0006400">
    <property type="term" value="P:tRNA modification"/>
    <property type="evidence" value="ECO:0007669"/>
    <property type="project" value="UniProtKB-UniRule"/>
</dbReference>
<reference evidence="10" key="2">
    <citation type="submission" date="2021-04" db="EMBL/GenBank/DDBJ databases">
        <authorList>
            <person name="Gilroy R."/>
        </authorList>
    </citation>
    <scope>NUCLEOTIDE SEQUENCE</scope>
    <source>
        <strain evidence="10">ChiGjej4B4-12881</strain>
    </source>
</reference>
<dbReference type="Gene3D" id="3.40.50.620">
    <property type="entry name" value="HUPs"/>
    <property type="match status" value="1"/>
</dbReference>
<dbReference type="PANTHER" id="PTHR43033:SF1">
    <property type="entry name" value="TRNA(ILE)-LYSIDINE SYNTHASE-RELATED"/>
    <property type="match status" value="1"/>
</dbReference>
<evidence type="ECO:0000256" key="1">
    <source>
        <dbReference type="ARBA" id="ARBA00004496"/>
    </source>
</evidence>
<dbReference type="InterPro" id="IPR014729">
    <property type="entry name" value="Rossmann-like_a/b/a_fold"/>
</dbReference>
<protein>
    <recommendedName>
        <fullName evidence="8">tRNA(Ile)-lysidine synthase</fullName>
        <ecNumber evidence="8">6.3.4.19</ecNumber>
    </recommendedName>
    <alternativeName>
        <fullName evidence="8">tRNA(Ile)-2-lysyl-cytidine synthase</fullName>
    </alternativeName>
    <alternativeName>
        <fullName evidence="8">tRNA(Ile)-lysidine synthetase</fullName>
    </alternativeName>
</protein>
<dbReference type="EMBL" id="DXEU01000167">
    <property type="protein sequence ID" value="HIX52979.1"/>
    <property type="molecule type" value="Genomic_DNA"/>
</dbReference>
<dbReference type="GO" id="GO:0005737">
    <property type="term" value="C:cytoplasm"/>
    <property type="evidence" value="ECO:0007669"/>
    <property type="project" value="UniProtKB-SubCell"/>
</dbReference>
<evidence type="ECO:0000256" key="3">
    <source>
        <dbReference type="ARBA" id="ARBA00022598"/>
    </source>
</evidence>